<keyword evidence="10" id="KW-1185">Reference proteome</keyword>
<feature type="transmembrane region" description="Helical" evidence="8">
    <location>
        <begin position="126"/>
        <end position="151"/>
    </location>
</feature>
<comment type="similarity">
    <text evidence="2 7">Belongs to the MIP/aquaporin (TC 1.A.8) family.</text>
</comment>
<dbReference type="InterPro" id="IPR050363">
    <property type="entry name" value="MIP/Aquaporin"/>
</dbReference>
<dbReference type="PANTHER" id="PTHR43829">
    <property type="entry name" value="AQUAPORIN OR AQUAGLYCEROPORIN RELATED"/>
    <property type="match status" value="1"/>
</dbReference>
<accession>A0ABV5WFX0</accession>
<dbReference type="EMBL" id="JBHMAF010000073">
    <property type="protein sequence ID" value="MFB9759507.1"/>
    <property type="molecule type" value="Genomic_DNA"/>
</dbReference>
<gene>
    <name evidence="9" type="ORF">ACFFMS_13850</name>
</gene>
<evidence type="ECO:0000256" key="7">
    <source>
        <dbReference type="RuleBase" id="RU000477"/>
    </source>
</evidence>
<organism evidence="9 10">
    <name type="scientific">Ectobacillus funiculus</name>
    <dbReference type="NCBI Taxonomy" id="137993"/>
    <lineage>
        <taxon>Bacteria</taxon>
        <taxon>Bacillati</taxon>
        <taxon>Bacillota</taxon>
        <taxon>Bacilli</taxon>
        <taxon>Bacillales</taxon>
        <taxon>Bacillaceae</taxon>
        <taxon>Ectobacillus</taxon>
    </lineage>
</organism>
<evidence type="ECO:0000256" key="1">
    <source>
        <dbReference type="ARBA" id="ARBA00004141"/>
    </source>
</evidence>
<dbReference type="RefSeq" id="WP_379949821.1">
    <property type="nucleotide sequence ID" value="NZ_JBHMAF010000073.1"/>
</dbReference>
<dbReference type="Pfam" id="PF00230">
    <property type="entry name" value="MIP"/>
    <property type="match status" value="1"/>
</dbReference>
<proteinExistence type="inferred from homology"/>
<evidence type="ECO:0000256" key="8">
    <source>
        <dbReference type="SAM" id="Phobius"/>
    </source>
</evidence>
<evidence type="ECO:0000313" key="9">
    <source>
        <dbReference type="EMBL" id="MFB9759507.1"/>
    </source>
</evidence>
<comment type="subcellular location">
    <subcellularLocation>
        <location evidence="1">Membrane</location>
        <topology evidence="1">Multi-pass membrane protein</topology>
    </subcellularLocation>
</comment>
<evidence type="ECO:0000256" key="3">
    <source>
        <dbReference type="ARBA" id="ARBA00022448"/>
    </source>
</evidence>
<protein>
    <submittedName>
        <fullName evidence="9">MIP/aquaporin family protein</fullName>
    </submittedName>
</protein>
<evidence type="ECO:0000256" key="4">
    <source>
        <dbReference type="ARBA" id="ARBA00022692"/>
    </source>
</evidence>
<dbReference type="InterPro" id="IPR000425">
    <property type="entry name" value="MIP"/>
</dbReference>
<sequence>MSSFWGELIGTMVLITFGAGVCAAVTLKKSFAQNAGWMVVTMGWGLAVAIAVYVSGPISGAHLNPALTMALAFNGSFPWEQVPSYIAAQLIGAFLGAGLVVLHYLPHWKETEDASAKLGVFATEPAIHHTFANLLSEIIGTFILVFGILAIGANKFTDGLNPFIVGFFIVAIGLSLGATTGYAINPARDLGPRLAHFFFPIPGKGKSNWKYAWIPVVGPLLGGSLGGIFYHSAFEGKESPAFVYVGIVTVLILLLSYTLGTKPDYKNAKKTAA</sequence>
<feature type="transmembrane region" description="Helical" evidence="8">
    <location>
        <begin position="163"/>
        <end position="184"/>
    </location>
</feature>
<name>A0ABV5WFX0_9BACI</name>
<evidence type="ECO:0000313" key="10">
    <source>
        <dbReference type="Proteomes" id="UP001589609"/>
    </source>
</evidence>
<dbReference type="NCBIfam" id="TIGR00861">
    <property type="entry name" value="MIP"/>
    <property type="match status" value="1"/>
</dbReference>
<dbReference type="PRINTS" id="PR00783">
    <property type="entry name" value="MINTRINSICP"/>
</dbReference>
<keyword evidence="4 7" id="KW-0812">Transmembrane</keyword>
<evidence type="ECO:0000256" key="5">
    <source>
        <dbReference type="ARBA" id="ARBA00022989"/>
    </source>
</evidence>
<dbReference type="PROSITE" id="PS00221">
    <property type="entry name" value="MIP"/>
    <property type="match status" value="1"/>
</dbReference>
<keyword evidence="3 7" id="KW-0813">Transport</keyword>
<dbReference type="InterPro" id="IPR022357">
    <property type="entry name" value="MIP_CS"/>
</dbReference>
<feature type="transmembrane region" description="Helical" evidence="8">
    <location>
        <begin position="211"/>
        <end position="230"/>
    </location>
</feature>
<evidence type="ECO:0000256" key="2">
    <source>
        <dbReference type="ARBA" id="ARBA00006175"/>
    </source>
</evidence>
<keyword evidence="6 8" id="KW-0472">Membrane</keyword>
<dbReference type="Gene3D" id="1.20.1080.10">
    <property type="entry name" value="Glycerol uptake facilitator protein"/>
    <property type="match status" value="1"/>
</dbReference>
<dbReference type="Proteomes" id="UP001589609">
    <property type="component" value="Unassembled WGS sequence"/>
</dbReference>
<feature type="transmembrane region" description="Helical" evidence="8">
    <location>
        <begin position="34"/>
        <end position="54"/>
    </location>
</feature>
<keyword evidence="5 8" id="KW-1133">Transmembrane helix</keyword>
<feature type="transmembrane region" description="Helical" evidence="8">
    <location>
        <begin position="242"/>
        <end position="260"/>
    </location>
</feature>
<comment type="caution">
    <text evidence="9">The sequence shown here is derived from an EMBL/GenBank/DDBJ whole genome shotgun (WGS) entry which is preliminary data.</text>
</comment>
<reference evidence="9 10" key="1">
    <citation type="submission" date="2024-09" db="EMBL/GenBank/DDBJ databases">
        <authorList>
            <person name="Sun Q."/>
            <person name="Mori K."/>
        </authorList>
    </citation>
    <scope>NUCLEOTIDE SEQUENCE [LARGE SCALE GENOMIC DNA]</scope>
    <source>
        <strain evidence="9 10">JCM 11201</strain>
    </source>
</reference>
<dbReference type="PANTHER" id="PTHR43829:SF9">
    <property type="entry name" value="AQUAPORIN-9"/>
    <property type="match status" value="1"/>
</dbReference>
<dbReference type="InterPro" id="IPR023271">
    <property type="entry name" value="Aquaporin-like"/>
</dbReference>
<evidence type="ECO:0000256" key="6">
    <source>
        <dbReference type="ARBA" id="ARBA00023136"/>
    </source>
</evidence>
<feature type="transmembrane region" description="Helical" evidence="8">
    <location>
        <begin position="85"/>
        <end position="105"/>
    </location>
</feature>
<dbReference type="SUPFAM" id="SSF81338">
    <property type="entry name" value="Aquaporin-like"/>
    <property type="match status" value="1"/>
</dbReference>